<evidence type="ECO:0000256" key="2">
    <source>
        <dbReference type="ARBA" id="ARBA00022980"/>
    </source>
</evidence>
<dbReference type="SMR" id="A0A1S4BKL0"/>
<evidence type="ECO:0000256" key="1">
    <source>
        <dbReference type="ARBA" id="ARBA00010745"/>
    </source>
</evidence>
<dbReference type="GO" id="GO:0070180">
    <property type="term" value="F:large ribosomal subunit rRNA binding"/>
    <property type="evidence" value="ECO:0000318"/>
    <property type="project" value="GO_Central"/>
</dbReference>
<dbReference type="KEGG" id="nta:107809319"/>
<gene>
    <name evidence="6" type="primary">LOC107809319</name>
</gene>
<protein>
    <submittedName>
        <fullName evidence="6">50S ribosomal protein L14, plastid-like</fullName>
    </submittedName>
</protein>
<dbReference type="PANTHER" id="PTHR11761:SF8">
    <property type="entry name" value="LARGE RIBOSOMAL SUBUNIT PROTEIN UL14"/>
    <property type="match status" value="1"/>
</dbReference>
<dbReference type="Gene3D" id="2.40.150.20">
    <property type="entry name" value="Ribosomal protein L14"/>
    <property type="match status" value="1"/>
</dbReference>
<evidence type="ECO:0000256" key="5">
    <source>
        <dbReference type="SAM" id="MobiDB-lite"/>
    </source>
</evidence>
<evidence type="ECO:0000313" key="6">
    <source>
        <dbReference type="RefSeq" id="XP_016489409.1"/>
    </source>
</evidence>
<keyword evidence="2 4" id="KW-0689">Ribosomal protein</keyword>
<dbReference type="GO" id="GO:0003735">
    <property type="term" value="F:structural constituent of ribosome"/>
    <property type="evidence" value="ECO:0000318"/>
    <property type="project" value="GO_Central"/>
</dbReference>
<dbReference type="RefSeq" id="XP_016489409.1">
    <property type="nucleotide sequence ID" value="XM_016633923.1"/>
</dbReference>
<dbReference type="InterPro" id="IPR036853">
    <property type="entry name" value="Ribosomal_uL14_sf"/>
</dbReference>
<reference evidence="6" key="1">
    <citation type="submission" date="2025-08" db="UniProtKB">
        <authorList>
            <consortium name="RefSeq"/>
        </authorList>
    </citation>
    <scope>IDENTIFICATION</scope>
</reference>
<dbReference type="Pfam" id="PF00238">
    <property type="entry name" value="Ribosomal_L14"/>
    <property type="match status" value="1"/>
</dbReference>
<dbReference type="SMART" id="SM01374">
    <property type="entry name" value="Ribosomal_L14"/>
    <property type="match status" value="1"/>
</dbReference>
<dbReference type="CDD" id="cd00337">
    <property type="entry name" value="Ribosomal_uL14"/>
    <property type="match status" value="1"/>
</dbReference>
<evidence type="ECO:0000256" key="4">
    <source>
        <dbReference type="RuleBase" id="RU003949"/>
    </source>
</evidence>
<dbReference type="GO" id="GO:0006412">
    <property type="term" value="P:translation"/>
    <property type="evidence" value="ECO:0007669"/>
    <property type="project" value="InterPro"/>
</dbReference>
<organism evidence="6">
    <name type="scientific">Nicotiana tabacum</name>
    <name type="common">Common tobacco</name>
    <dbReference type="NCBI Taxonomy" id="4097"/>
    <lineage>
        <taxon>Eukaryota</taxon>
        <taxon>Viridiplantae</taxon>
        <taxon>Streptophyta</taxon>
        <taxon>Embryophyta</taxon>
        <taxon>Tracheophyta</taxon>
        <taxon>Spermatophyta</taxon>
        <taxon>Magnoliopsida</taxon>
        <taxon>eudicotyledons</taxon>
        <taxon>Gunneridae</taxon>
        <taxon>Pentapetalae</taxon>
        <taxon>asterids</taxon>
        <taxon>lamiids</taxon>
        <taxon>Solanales</taxon>
        <taxon>Solanaceae</taxon>
        <taxon>Nicotianoideae</taxon>
        <taxon>Nicotianeae</taxon>
        <taxon>Nicotiana</taxon>
    </lineage>
</organism>
<dbReference type="PaxDb" id="4097-A0A1S4BKL0"/>
<dbReference type="InterPro" id="IPR000218">
    <property type="entry name" value="Ribosomal_uL14"/>
</dbReference>
<dbReference type="AlphaFoldDB" id="A0A1S4BKL0"/>
<dbReference type="SUPFAM" id="SSF50193">
    <property type="entry name" value="Ribosomal protein L14"/>
    <property type="match status" value="1"/>
</dbReference>
<proteinExistence type="inferred from homology"/>
<comment type="similarity">
    <text evidence="1 4">Belongs to the universal ribosomal protein uL14 family.</text>
</comment>
<evidence type="ECO:0000256" key="3">
    <source>
        <dbReference type="ARBA" id="ARBA00023274"/>
    </source>
</evidence>
<dbReference type="PANTHER" id="PTHR11761">
    <property type="entry name" value="50S/60S RIBOSOMAL PROTEIN L14/L23"/>
    <property type="match status" value="1"/>
</dbReference>
<accession>A0A1S4BKL0</accession>
<feature type="region of interest" description="Disordered" evidence="5">
    <location>
        <begin position="1"/>
        <end position="34"/>
    </location>
</feature>
<dbReference type="STRING" id="4097.A0A1S4BKL0"/>
<sequence>MVQGVNSAKRRVHHRSGPTEAVPQKRGIEPQKRLGVKRAGTAGAVVWRQMQDCACGGEGAEAENGHPGKDRICALCIYSTLRKDVECRLWIFEARYMVMTTVKKGKPGLRKKVMSAVIVRQRKPWRRKYGVFMYLENNASVIVNPKGKMKGSAIIGPIAKECADFMAKDCWCN</sequence>
<name>A0A1S4BKL0_TOBAC</name>
<keyword evidence="3 4" id="KW-0687">Ribonucleoprotein</keyword>
<dbReference type="GO" id="GO:0022625">
    <property type="term" value="C:cytosolic large ribosomal subunit"/>
    <property type="evidence" value="ECO:0000318"/>
    <property type="project" value="GO_Central"/>
</dbReference>